<proteinExistence type="predicted"/>
<feature type="compositionally biased region" description="Low complexity" evidence="7">
    <location>
        <begin position="68"/>
        <end position="83"/>
    </location>
</feature>
<comment type="function">
    <text evidence="6">Probably acts as a transcriptional regulator. Required for the specification of the tarsal segment. Also involved in antenna development.</text>
</comment>
<dbReference type="GO" id="GO:0007478">
    <property type="term" value="P:leg disc morphogenesis"/>
    <property type="evidence" value="ECO:0007669"/>
    <property type="project" value="UniProtKB-ARBA"/>
</dbReference>
<reference evidence="9" key="1">
    <citation type="submission" date="2020-05" db="UniProtKB">
        <authorList>
            <consortium name="EnsemblMetazoa"/>
        </authorList>
    </citation>
    <scope>IDENTIFICATION</scope>
    <source>
        <strain evidence="9">Aabys</strain>
    </source>
</reference>
<accession>A0A1I8MZ76</accession>
<feature type="compositionally biased region" description="Low complexity" evidence="7">
    <location>
        <begin position="615"/>
        <end position="628"/>
    </location>
</feature>
<feature type="compositionally biased region" description="Low complexity" evidence="7">
    <location>
        <begin position="493"/>
        <end position="512"/>
    </location>
</feature>
<dbReference type="PROSITE" id="PS50097">
    <property type="entry name" value="BTB"/>
    <property type="match status" value="1"/>
</dbReference>
<dbReference type="GO" id="GO:0007455">
    <property type="term" value="P:eye-antennal disc morphogenesis"/>
    <property type="evidence" value="ECO:0007669"/>
    <property type="project" value="UniProtKB-ARBA"/>
</dbReference>
<dbReference type="InterPro" id="IPR051095">
    <property type="entry name" value="Dros_DevTransReg"/>
</dbReference>
<comment type="subcellular location">
    <subcellularLocation>
        <location evidence="1">Nucleus</location>
    </subcellularLocation>
</comment>
<feature type="domain" description="BTB" evidence="8">
    <location>
        <begin position="248"/>
        <end position="313"/>
    </location>
</feature>
<evidence type="ECO:0000256" key="7">
    <source>
        <dbReference type="SAM" id="MobiDB-lite"/>
    </source>
</evidence>
<sequence length="727" mass="78436">MDFTKDILDFTLKVERGEMDLGESTKPMMPEANDFNMFSEPSNCPEQQQVEEQQAQATQSETNDKTNTKTTTTNETETTTATTTMKTPPEVMAKPTTPQLIESVATQESSVKPTMSGDISPPPRPLTSSEVVGFTNAIEDPEMQLDATVALNKSRSLPASPNHLAPTHLGELFGFAAMKSLDAPTTKIPDTLEERLLTNLIPKVLPKAASKALPEPGRNNQQFCLRWNNYQSNLTNVFDELLQNESFVDVTLACEGHSIKAHKMILSACSPYFQALFYDNPCQHPIVIMRDVRWQELKALMEFMYKGEINVSQDQINPLLKVAEMLKIRGLAEVSSTQGTGSQLLPGHRPMYQEDEEEEEEQGDDEGNNNDDQDASPNAKRRKIQVSQRMATAPVEEVMNMAEQRMRKRSRDGFFVQDGRMTPKSPGNNNNNNNTRNLGDLSGPQLKDKESCGFSSPANPGSITTSTIVRNPFASPNPLGTTTPMENTTALNASSSSSSSSCIEGAGSASGSHLNSAQTASPSIAASSNTNPVALQYRPSGERSCSPPLMTPTHVGSRSASVGGNTATPSSLPSPSSNSSGPPPPPPISIHPHPAAAAVAAAALANPHHPHHHAAAAAQQLAAQHQQLQAAAHSHAMASALGASLAAAAAGASTTASNPAGASSSHHDDMEIKPEIAEMIREEERVSLERNKIFLKLSMNCQFNCYTTFNYLRQLANLFKSQRLNNI</sequence>
<feature type="compositionally biased region" description="Polar residues" evidence="7">
    <location>
        <begin position="478"/>
        <end position="492"/>
    </location>
</feature>
<dbReference type="eggNOG" id="ENOG502RYZ4">
    <property type="taxonomic scope" value="Eukaryota"/>
</dbReference>
<feature type="region of interest" description="Disordered" evidence="7">
    <location>
        <begin position="605"/>
        <end position="628"/>
    </location>
</feature>
<dbReference type="GO" id="GO:0046660">
    <property type="term" value="P:female sex differentiation"/>
    <property type="evidence" value="ECO:0007669"/>
    <property type="project" value="UniProtKB-ARBA"/>
</dbReference>
<evidence type="ECO:0000313" key="9">
    <source>
        <dbReference type="EnsemblMetazoa" id="MDOA000349-PA"/>
    </source>
</evidence>
<dbReference type="STRING" id="7370.A0A1I8MZ76"/>
<dbReference type="EnsemblMetazoa" id="MDOA000349-RA">
    <property type="protein sequence ID" value="MDOA000349-PA"/>
    <property type="gene ID" value="MDOA000349"/>
</dbReference>
<feature type="compositionally biased region" description="Polar residues" evidence="7">
    <location>
        <begin position="513"/>
        <end position="533"/>
    </location>
</feature>
<keyword evidence="4" id="KW-0804">Transcription</keyword>
<dbReference type="Pfam" id="PF00651">
    <property type="entry name" value="BTB"/>
    <property type="match status" value="1"/>
</dbReference>
<keyword evidence="3" id="KW-0238">DNA-binding</keyword>
<feature type="compositionally biased region" description="Polar residues" evidence="7">
    <location>
        <begin position="453"/>
        <end position="469"/>
    </location>
</feature>
<feature type="region of interest" description="Disordered" evidence="7">
    <location>
        <begin position="337"/>
        <end position="592"/>
    </location>
</feature>
<dbReference type="CDD" id="cd18315">
    <property type="entry name" value="BTB_POZ_BAB-like"/>
    <property type="match status" value="1"/>
</dbReference>
<protein>
    <recommendedName>
        <fullName evidence="8">BTB domain-containing protein</fullName>
    </recommendedName>
</protein>
<feature type="compositionally biased region" description="Low complexity" evidence="7">
    <location>
        <begin position="46"/>
        <end position="61"/>
    </location>
</feature>
<evidence type="ECO:0000256" key="3">
    <source>
        <dbReference type="ARBA" id="ARBA00023125"/>
    </source>
</evidence>
<dbReference type="SMART" id="SM00225">
    <property type="entry name" value="BTB"/>
    <property type="match status" value="1"/>
</dbReference>
<dbReference type="VEuPathDB" id="VectorBase:MDOMA2_004411"/>
<dbReference type="GO" id="GO:0003680">
    <property type="term" value="F:minor groove of adenine-thymine-rich DNA binding"/>
    <property type="evidence" value="ECO:0007669"/>
    <property type="project" value="UniProtKB-ARBA"/>
</dbReference>
<evidence type="ECO:0000256" key="4">
    <source>
        <dbReference type="ARBA" id="ARBA00023163"/>
    </source>
</evidence>
<dbReference type="PANTHER" id="PTHR23110:SF109">
    <property type="entry name" value="FI07618P-RELATED"/>
    <property type="match status" value="1"/>
</dbReference>
<feature type="region of interest" description="Disordered" evidence="7">
    <location>
        <begin position="19"/>
        <end position="83"/>
    </location>
</feature>
<dbReference type="GO" id="GO:0003700">
    <property type="term" value="F:DNA-binding transcription factor activity"/>
    <property type="evidence" value="ECO:0007669"/>
    <property type="project" value="UniProtKB-ARBA"/>
</dbReference>
<dbReference type="GO" id="GO:0006357">
    <property type="term" value="P:regulation of transcription by RNA polymerase II"/>
    <property type="evidence" value="ECO:0007669"/>
    <property type="project" value="TreeGrafter"/>
</dbReference>
<name>A0A1I8MZ76_MUSDO</name>
<evidence type="ECO:0000259" key="8">
    <source>
        <dbReference type="PROSITE" id="PS50097"/>
    </source>
</evidence>
<dbReference type="VEuPathDB" id="VectorBase:MDOA000349"/>
<evidence type="ECO:0000256" key="5">
    <source>
        <dbReference type="ARBA" id="ARBA00023242"/>
    </source>
</evidence>
<gene>
    <name evidence="9" type="primary">101899211</name>
</gene>
<dbReference type="VEuPathDB" id="VectorBase:MDOA009913"/>
<dbReference type="InterPro" id="IPR011333">
    <property type="entry name" value="SKP1/BTB/POZ_sf"/>
</dbReference>
<organism evidence="9">
    <name type="scientific">Musca domestica</name>
    <name type="common">House fly</name>
    <dbReference type="NCBI Taxonomy" id="7370"/>
    <lineage>
        <taxon>Eukaryota</taxon>
        <taxon>Metazoa</taxon>
        <taxon>Ecdysozoa</taxon>
        <taxon>Arthropoda</taxon>
        <taxon>Hexapoda</taxon>
        <taxon>Insecta</taxon>
        <taxon>Pterygota</taxon>
        <taxon>Neoptera</taxon>
        <taxon>Endopterygota</taxon>
        <taxon>Diptera</taxon>
        <taxon>Brachycera</taxon>
        <taxon>Muscomorpha</taxon>
        <taxon>Muscoidea</taxon>
        <taxon>Muscidae</taxon>
        <taxon>Musca</taxon>
    </lineage>
</organism>
<dbReference type="SUPFAM" id="SSF54695">
    <property type="entry name" value="POZ domain"/>
    <property type="match status" value="1"/>
</dbReference>
<feature type="compositionally biased region" description="Low complexity" evidence="7">
    <location>
        <begin position="565"/>
        <end position="580"/>
    </location>
</feature>
<keyword evidence="2" id="KW-0805">Transcription regulation</keyword>
<dbReference type="GO" id="GO:0005634">
    <property type="term" value="C:nucleus"/>
    <property type="evidence" value="ECO:0007669"/>
    <property type="project" value="UniProtKB-SubCell"/>
</dbReference>
<evidence type="ECO:0000256" key="6">
    <source>
        <dbReference type="ARBA" id="ARBA00058541"/>
    </source>
</evidence>
<keyword evidence="5" id="KW-0539">Nucleus</keyword>
<feature type="compositionally biased region" description="Acidic residues" evidence="7">
    <location>
        <begin position="353"/>
        <end position="374"/>
    </location>
</feature>
<feature type="region of interest" description="Disordered" evidence="7">
    <location>
        <begin position="106"/>
        <end position="125"/>
    </location>
</feature>
<dbReference type="EnsemblMetazoa" id="MDOA009913-RA">
    <property type="protein sequence ID" value="MDOA009913-PA"/>
    <property type="gene ID" value="MDOA009913"/>
</dbReference>
<evidence type="ECO:0000256" key="1">
    <source>
        <dbReference type="ARBA" id="ARBA00004123"/>
    </source>
</evidence>
<dbReference type="AlphaFoldDB" id="A0A1I8MZ76"/>
<dbReference type="VEuPathDB" id="VectorBase:MDOMA2_009726"/>
<dbReference type="PANTHER" id="PTHR23110">
    <property type="entry name" value="BTB DOMAIN TRANSCRIPTION FACTOR"/>
    <property type="match status" value="1"/>
</dbReference>
<evidence type="ECO:0000256" key="2">
    <source>
        <dbReference type="ARBA" id="ARBA00023015"/>
    </source>
</evidence>
<dbReference type="Gene3D" id="3.30.710.10">
    <property type="entry name" value="Potassium Channel Kv1.1, Chain A"/>
    <property type="match status" value="1"/>
</dbReference>
<feature type="compositionally biased region" description="Polar residues" evidence="7">
    <location>
        <begin position="554"/>
        <end position="564"/>
    </location>
</feature>
<dbReference type="FunFam" id="3.30.710.10:FF:000120">
    <property type="entry name" value="Bric a brac 2, isoform B"/>
    <property type="match status" value="1"/>
</dbReference>
<dbReference type="InterPro" id="IPR000210">
    <property type="entry name" value="BTB/POZ_dom"/>
</dbReference>